<protein>
    <submittedName>
        <fullName evidence="1">Transposase</fullName>
    </submittedName>
</protein>
<proteinExistence type="predicted"/>
<accession>A0A160PL27</accession>
<name>A0A160PL27_9HYPH</name>
<dbReference type="Proteomes" id="UP000218288">
    <property type="component" value="Chromosome"/>
</dbReference>
<sequence>MADISMALPMLRAVVLPEHLIADKACDVQSPRDWLKSRKAIATIPTAATRTIPYKHSRITIRMPAGRFRSRGRRRLALMFGDVRLRKRTHRLNPHRIRGNFPDSIN</sequence>
<dbReference type="EMBL" id="AP014809">
    <property type="protein sequence ID" value="BAU92590.1"/>
    <property type="molecule type" value="Genomic_DNA"/>
</dbReference>
<dbReference type="AlphaFoldDB" id="A0A160PL27"/>
<reference evidence="1 2" key="1">
    <citation type="journal article" date="2016" name="Genome Announc.">
        <title>Complete Genome Sequence of Methylobacterium populi P-1M, Isolated from Pink-Pigmented Household Biofilm.</title>
        <authorList>
            <person name="Morohoshi T."/>
            <person name="Ikeda T."/>
        </authorList>
    </citation>
    <scope>NUCLEOTIDE SEQUENCE [LARGE SCALE GENOMIC DNA]</scope>
    <source>
        <strain evidence="1 2">P-1M</strain>
    </source>
</reference>
<organism evidence="1 2">
    <name type="scientific">Methylorubrum populi</name>
    <dbReference type="NCBI Taxonomy" id="223967"/>
    <lineage>
        <taxon>Bacteria</taxon>
        <taxon>Pseudomonadati</taxon>
        <taxon>Pseudomonadota</taxon>
        <taxon>Alphaproteobacteria</taxon>
        <taxon>Hyphomicrobiales</taxon>
        <taxon>Methylobacteriaceae</taxon>
        <taxon>Methylorubrum</taxon>
    </lineage>
</organism>
<evidence type="ECO:0000313" key="2">
    <source>
        <dbReference type="Proteomes" id="UP000218288"/>
    </source>
</evidence>
<evidence type="ECO:0000313" key="1">
    <source>
        <dbReference type="EMBL" id="BAU92590.1"/>
    </source>
</evidence>
<gene>
    <name evidence="1" type="ORF">MPPM_3985</name>
</gene>